<gene>
    <name evidence="1" type="ORF">C6P45_002729</name>
</gene>
<dbReference type="OrthoDB" id="1932312at2759"/>
<dbReference type="SUPFAM" id="SSF50978">
    <property type="entry name" value="WD40 repeat-like"/>
    <property type="match status" value="1"/>
</dbReference>
<dbReference type="InterPro" id="IPR036322">
    <property type="entry name" value="WD40_repeat_dom_sf"/>
</dbReference>
<dbReference type="Proteomes" id="UP000750334">
    <property type="component" value="Unassembled WGS sequence"/>
</dbReference>
<dbReference type="PROSITE" id="PS50896">
    <property type="entry name" value="LISH"/>
    <property type="match status" value="1"/>
</dbReference>
<comment type="caution">
    <text evidence="1">The sequence shown here is derived from an EMBL/GenBank/DDBJ whole genome shotgun (WGS) entry which is preliminary data.</text>
</comment>
<organism evidence="1 2">
    <name type="scientific">Maudiozyma exigua</name>
    <name type="common">Yeast</name>
    <name type="synonym">Kazachstania exigua</name>
    <dbReference type="NCBI Taxonomy" id="34358"/>
    <lineage>
        <taxon>Eukaryota</taxon>
        <taxon>Fungi</taxon>
        <taxon>Dikarya</taxon>
        <taxon>Ascomycota</taxon>
        <taxon>Saccharomycotina</taxon>
        <taxon>Saccharomycetes</taxon>
        <taxon>Saccharomycetales</taxon>
        <taxon>Saccharomycetaceae</taxon>
        <taxon>Maudiozyma</taxon>
    </lineage>
</organism>
<protein>
    <recommendedName>
        <fullName evidence="3">LisH domain-containing protein</fullName>
    </recommendedName>
</protein>
<evidence type="ECO:0008006" key="3">
    <source>
        <dbReference type="Google" id="ProtNLM"/>
    </source>
</evidence>
<name>A0A9P7B3F7_MAUEX</name>
<dbReference type="SMART" id="SM00667">
    <property type="entry name" value="LisH"/>
    <property type="match status" value="1"/>
</dbReference>
<dbReference type="AlphaFoldDB" id="A0A9P7B3F7"/>
<sequence>MSESTTTSNEDNIEKYTAVLIAQYLKKQGYDNTLKSFLKESSIPMSVITAKNASDMQDDDDLKSIISERVGYNDHILENKLKDMSLNGQLPPIDLNRYPLKRWNVDCKLSGIKSRKTDGIPIMVNFCENSNDNIIVSTSSRQLEVCNSDLTTMTKLKNQQNKAFGVVKFAGPIIGSNYNFVCSMFGEIVLYDELFKPLPGLTFKPHERMITHIQFSKIDSSSWYMLTASMDNTLKLNVLSLSNDIVTPKFDQIWSTKLLSACTTLNMANTTVNINGKQVTRTVFFVTRMDFTHILCYSIDNVKHIVDNCFNIALNNAQFSTHSFNVRDVVLINTEKDHNRNDCIIEQTIICVATSHIPYMRLVMIEFPDLAPWLTEESNIIKTYYDKILRNIATQIPQDSYSQPIMRYVSKFNGIIIGSDNGIYSIDLLNGESWKLDTSTGIDTQRIKSISFNQLKSELIIGTAMKVMYLCSV</sequence>
<evidence type="ECO:0000313" key="1">
    <source>
        <dbReference type="EMBL" id="KAG0656387.1"/>
    </source>
</evidence>
<dbReference type="InterPro" id="IPR006594">
    <property type="entry name" value="LisH"/>
</dbReference>
<accession>A0A9P7B3F7</accession>
<dbReference type="EMBL" id="PUHR01000262">
    <property type="protein sequence ID" value="KAG0656387.1"/>
    <property type="molecule type" value="Genomic_DNA"/>
</dbReference>
<reference evidence="1 2" key="1">
    <citation type="submission" date="2020-11" db="EMBL/GenBank/DDBJ databases">
        <title>Kefir isolates.</title>
        <authorList>
            <person name="Marcisauskas S."/>
            <person name="Kim Y."/>
            <person name="Blasche S."/>
        </authorList>
    </citation>
    <scope>NUCLEOTIDE SEQUENCE [LARGE SCALE GENOMIC DNA]</scope>
    <source>
        <strain evidence="1 2">OG2</strain>
    </source>
</reference>
<keyword evidence="2" id="KW-1185">Reference proteome</keyword>
<proteinExistence type="predicted"/>
<evidence type="ECO:0000313" key="2">
    <source>
        <dbReference type="Proteomes" id="UP000750334"/>
    </source>
</evidence>